<dbReference type="OrthoDB" id="287587at2"/>
<dbReference type="SUPFAM" id="SSF46565">
    <property type="entry name" value="Chaperone J-domain"/>
    <property type="match status" value="1"/>
</dbReference>
<comment type="similarity">
    <text evidence="1 4">Belongs to the HscB family.</text>
</comment>
<evidence type="ECO:0000259" key="5">
    <source>
        <dbReference type="SMART" id="SM00271"/>
    </source>
</evidence>
<dbReference type="AlphaFoldDB" id="A0A1V3JJW1"/>
<dbReference type="GO" id="GO:1990230">
    <property type="term" value="C:iron-sulfur cluster transfer complex"/>
    <property type="evidence" value="ECO:0007669"/>
    <property type="project" value="TreeGrafter"/>
</dbReference>
<gene>
    <name evidence="4" type="primary">hscB</name>
    <name evidence="6" type="ORF">BKL49_09995</name>
</gene>
<evidence type="ECO:0000256" key="4">
    <source>
        <dbReference type="HAMAP-Rule" id="MF_00682"/>
    </source>
</evidence>
<comment type="function">
    <text evidence="3 4">Co-chaperone involved in the maturation of iron-sulfur cluster-containing proteins. Seems to help targeting proteins to be folded toward HscA.</text>
</comment>
<comment type="subunit">
    <text evidence="4">Interacts with HscA and stimulates its ATPase activity.</text>
</comment>
<dbReference type="EMBL" id="MLHQ01000026">
    <property type="protein sequence ID" value="OOF56934.1"/>
    <property type="molecule type" value="Genomic_DNA"/>
</dbReference>
<evidence type="ECO:0000313" key="6">
    <source>
        <dbReference type="EMBL" id="OOF56934.1"/>
    </source>
</evidence>
<proteinExistence type="inferred from homology"/>
<organism evidence="6 7">
    <name type="scientific">Rodentibacter myodis</name>
    <dbReference type="NCBI Taxonomy" id="1907939"/>
    <lineage>
        <taxon>Bacteria</taxon>
        <taxon>Pseudomonadati</taxon>
        <taxon>Pseudomonadota</taxon>
        <taxon>Gammaproteobacteria</taxon>
        <taxon>Pasteurellales</taxon>
        <taxon>Pasteurellaceae</taxon>
        <taxon>Rodentibacter</taxon>
    </lineage>
</organism>
<dbReference type="PANTHER" id="PTHR14021:SF15">
    <property type="entry name" value="IRON-SULFUR CLUSTER CO-CHAPERONE PROTEIN HSCB"/>
    <property type="match status" value="1"/>
</dbReference>
<dbReference type="PANTHER" id="PTHR14021">
    <property type="entry name" value="IRON-SULFUR CLUSTER CO-CHAPERONE PROTEIN HSCB"/>
    <property type="match status" value="1"/>
</dbReference>
<reference evidence="6 7" key="1">
    <citation type="submission" date="2016-10" db="EMBL/GenBank/DDBJ databases">
        <title>Rodentibacter gen. nov. and new species.</title>
        <authorList>
            <person name="Christensen H."/>
        </authorList>
    </citation>
    <scope>NUCLEOTIDE SEQUENCE [LARGE SCALE GENOMIC DNA]</scope>
    <source>
        <strain evidence="6 7">Ac151</strain>
    </source>
</reference>
<evidence type="ECO:0000313" key="7">
    <source>
        <dbReference type="Proteomes" id="UP000188602"/>
    </source>
</evidence>
<dbReference type="STRING" id="1907939.BKL49_09995"/>
<name>A0A1V3JJW1_9PAST</name>
<comment type="caution">
    <text evidence="6">The sequence shown here is derived from an EMBL/GenBank/DDBJ whole genome shotgun (WGS) entry which is preliminary data.</text>
</comment>
<feature type="domain" description="J" evidence="5">
    <location>
        <begin position="2"/>
        <end position="67"/>
    </location>
</feature>
<dbReference type="SMART" id="SM00271">
    <property type="entry name" value="DnaJ"/>
    <property type="match status" value="1"/>
</dbReference>
<evidence type="ECO:0000256" key="2">
    <source>
        <dbReference type="ARBA" id="ARBA00023186"/>
    </source>
</evidence>
<dbReference type="GO" id="GO:0006457">
    <property type="term" value="P:protein folding"/>
    <property type="evidence" value="ECO:0007669"/>
    <property type="project" value="UniProtKB-UniRule"/>
</dbReference>
<dbReference type="GO" id="GO:0044571">
    <property type="term" value="P:[2Fe-2S] cluster assembly"/>
    <property type="evidence" value="ECO:0007669"/>
    <property type="project" value="InterPro"/>
</dbReference>
<dbReference type="Pfam" id="PF07743">
    <property type="entry name" value="HSCB_C"/>
    <property type="match status" value="1"/>
</dbReference>
<dbReference type="InterPro" id="IPR004640">
    <property type="entry name" value="HscB"/>
</dbReference>
<dbReference type="InterPro" id="IPR009073">
    <property type="entry name" value="HscB_oligo_C"/>
</dbReference>
<dbReference type="InterPro" id="IPR001623">
    <property type="entry name" value="DnaJ_domain"/>
</dbReference>
<keyword evidence="2 4" id="KW-0143">Chaperone</keyword>
<dbReference type="InterPro" id="IPR036386">
    <property type="entry name" value="HscB_C_sf"/>
</dbReference>
<accession>A0A1V3JJW1</accession>
<dbReference type="SUPFAM" id="SSF47144">
    <property type="entry name" value="HSC20 (HSCB), C-terminal oligomerisation domain"/>
    <property type="match status" value="1"/>
</dbReference>
<evidence type="ECO:0000256" key="1">
    <source>
        <dbReference type="ARBA" id="ARBA00010476"/>
    </source>
</evidence>
<evidence type="ECO:0000256" key="3">
    <source>
        <dbReference type="ARBA" id="ARBA00025596"/>
    </source>
</evidence>
<dbReference type="NCBIfam" id="TIGR00714">
    <property type="entry name" value="hscB"/>
    <property type="match status" value="1"/>
</dbReference>
<dbReference type="GO" id="GO:0001671">
    <property type="term" value="F:ATPase activator activity"/>
    <property type="evidence" value="ECO:0007669"/>
    <property type="project" value="InterPro"/>
</dbReference>
<dbReference type="Proteomes" id="UP000188602">
    <property type="component" value="Unassembled WGS sequence"/>
</dbReference>
<dbReference type="InterPro" id="IPR036869">
    <property type="entry name" value="J_dom_sf"/>
</dbReference>
<keyword evidence="7" id="KW-1185">Reference proteome</keyword>
<protein>
    <recommendedName>
        <fullName evidence="4">Co-chaperone protein HscB homolog</fullName>
    </recommendedName>
</protein>
<dbReference type="HAMAP" id="MF_00682">
    <property type="entry name" value="HscB"/>
    <property type="match status" value="1"/>
</dbReference>
<dbReference type="GO" id="GO:0051259">
    <property type="term" value="P:protein complex oligomerization"/>
    <property type="evidence" value="ECO:0007669"/>
    <property type="project" value="InterPro"/>
</dbReference>
<dbReference type="GO" id="GO:0051087">
    <property type="term" value="F:protein-folding chaperone binding"/>
    <property type="evidence" value="ECO:0007669"/>
    <property type="project" value="InterPro"/>
</dbReference>
<sequence length="173" mass="20023">MLNPFKVFDLPVDFQLDMQTLNTRYLALQKQLHPDNFVSEGAAEQRIAMQKSTEVNDALKTLKDPILRAEAIVALNTGEQQNLEQKSTQDVAFLMQQLQWREQLEAIASQKDEQALSLFAKEIKQETKQLLTALSDSILAQQWQQATQLCDKLRFTRKLTEEIERVEERLFDV</sequence>
<dbReference type="Gene3D" id="1.20.1280.20">
    <property type="entry name" value="HscB, C-terminal domain"/>
    <property type="match status" value="1"/>
</dbReference>
<dbReference type="CDD" id="cd06257">
    <property type="entry name" value="DnaJ"/>
    <property type="match status" value="1"/>
</dbReference>
<dbReference type="Gene3D" id="1.10.287.110">
    <property type="entry name" value="DnaJ domain"/>
    <property type="match status" value="1"/>
</dbReference>
<dbReference type="RefSeq" id="WP_077425059.1">
    <property type="nucleotide sequence ID" value="NZ_MLHQ01000026.1"/>
</dbReference>